<dbReference type="STRING" id="418985.A0A1V9XTG2"/>
<accession>A0A1V9XTG2</accession>
<sequence>MATEGHKRGRKMHGLRNFTHLTQEQLSNFTQLAQIEISDSGLKYIHEQAFGANRKLNEIILQRNPLQCNCSVAFLRQGADGLSSMLPWLAVTDGTVGDDELRCRKDGPSLQTGDEHTRLSDLDYDGENTCEAPNITYVSPAQTAEQENDTLHFECSAVGIPTPDLKWQWTDGFARPDYVLSASNECSNETNSSSEKVQCSRLTLRANVRMNQPLLCIAENVVYGSSKPVNVTVYAPPSVTIFRFDNRRPLTFHVLGYAWPPPYFVNFTVNGVPPNIPGRFLLRTSNDTGAMWKGNLTGTSE</sequence>
<feature type="domain" description="Ig-like" evidence="1">
    <location>
        <begin position="133"/>
        <end position="232"/>
    </location>
</feature>
<evidence type="ECO:0000259" key="1">
    <source>
        <dbReference type="PROSITE" id="PS50835"/>
    </source>
</evidence>
<dbReference type="SUPFAM" id="SSF52058">
    <property type="entry name" value="L domain-like"/>
    <property type="match status" value="1"/>
</dbReference>
<dbReference type="SUPFAM" id="SSF48726">
    <property type="entry name" value="Immunoglobulin"/>
    <property type="match status" value="1"/>
</dbReference>
<comment type="caution">
    <text evidence="2">The sequence shown here is derived from an EMBL/GenBank/DDBJ whole genome shotgun (WGS) entry which is preliminary data.</text>
</comment>
<protein>
    <submittedName>
        <fullName evidence="2">BDNF/NT-3 growth factors receptor-like</fullName>
    </submittedName>
</protein>
<reference evidence="2 3" key="1">
    <citation type="journal article" date="2017" name="Gigascience">
        <title>Draft genome of the honey bee ectoparasitic mite, Tropilaelaps mercedesae, is shaped by the parasitic life history.</title>
        <authorList>
            <person name="Dong X."/>
            <person name="Armstrong S.D."/>
            <person name="Xia D."/>
            <person name="Makepeace B.L."/>
            <person name="Darby A.C."/>
            <person name="Kadowaki T."/>
        </authorList>
    </citation>
    <scope>NUCLEOTIDE SEQUENCE [LARGE SCALE GENOMIC DNA]</scope>
    <source>
        <strain evidence="2">Wuxi-XJTLU</strain>
    </source>
</reference>
<organism evidence="2 3">
    <name type="scientific">Tropilaelaps mercedesae</name>
    <dbReference type="NCBI Taxonomy" id="418985"/>
    <lineage>
        <taxon>Eukaryota</taxon>
        <taxon>Metazoa</taxon>
        <taxon>Ecdysozoa</taxon>
        <taxon>Arthropoda</taxon>
        <taxon>Chelicerata</taxon>
        <taxon>Arachnida</taxon>
        <taxon>Acari</taxon>
        <taxon>Parasitiformes</taxon>
        <taxon>Mesostigmata</taxon>
        <taxon>Gamasina</taxon>
        <taxon>Dermanyssoidea</taxon>
        <taxon>Laelapidae</taxon>
        <taxon>Tropilaelaps</taxon>
    </lineage>
</organism>
<dbReference type="InterPro" id="IPR007110">
    <property type="entry name" value="Ig-like_dom"/>
</dbReference>
<dbReference type="OrthoDB" id="1055097at2759"/>
<dbReference type="InParanoid" id="A0A1V9XTG2"/>
<dbReference type="PROSITE" id="PS50835">
    <property type="entry name" value="IG_LIKE"/>
    <property type="match status" value="1"/>
</dbReference>
<dbReference type="AlphaFoldDB" id="A0A1V9XTG2"/>
<gene>
    <name evidence="2" type="ORF">BIW11_00550</name>
</gene>
<proteinExistence type="predicted"/>
<dbReference type="InterPro" id="IPR032675">
    <property type="entry name" value="LRR_dom_sf"/>
</dbReference>
<dbReference type="Proteomes" id="UP000192247">
    <property type="component" value="Unassembled WGS sequence"/>
</dbReference>
<name>A0A1V9XTG2_9ACAR</name>
<dbReference type="Gene3D" id="2.60.40.10">
    <property type="entry name" value="Immunoglobulins"/>
    <property type="match status" value="1"/>
</dbReference>
<evidence type="ECO:0000313" key="3">
    <source>
        <dbReference type="Proteomes" id="UP000192247"/>
    </source>
</evidence>
<dbReference type="InterPro" id="IPR013783">
    <property type="entry name" value="Ig-like_fold"/>
</dbReference>
<dbReference type="Gene3D" id="3.80.10.10">
    <property type="entry name" value="Ribonuclease Inhibitor"/>
    <property type="match status" value="1"/>
</dbReference>
<keyword evidence="3" id="KW-1185">Reference proteome</keyword>
<dbReference type="InterPro" id="IPR036179">
    <property type="entry name" value="Ig-like_dom_sf"/>
</dbReference>
<dbReference type="EMBL" id="MNPL01004502">
    <property type="protein sequence ID" value="OQR76702.1"/>
    <property type="molecule type" value="Genomic_DNA"/>
</dbReference>
<keyword evidence="2" id="KW-0675">Receptor</keyword>
<evidence type="ECO:0000313" key="2">
    <source>
        <dbReference type="EMBL" id="OQR76702.1"/>
    </source>
</evidence>